<gene>
    <name evidence="3" type="ORF">Phou_055960</name>
</gene>
<dbReference type="Pfam" id="PF00561">
    <property type="entry name" value="Abhydrolase_1"/>
    <property type="match status" value="1"/>
</dbReference>
<dbReference type="EMBL" id="BLPF01000002">
    <property type="protein sequence ID" value="GFJ81416.1"/>
    <property type="molecule type" value="Genomic_DNA"/>
</dbReference>
<keyword evidence="4" id="KW-1185">Reference proteome</keyword>
<dbReference type="Proteomes" id="UP000482800">
    <property type="component" value="Unassembled WGS sequence"/>
</dbReference>
<name>A0A6V8KHE1_9ACTN</name>
<dbReference type="InterPro" id="IPR000073">
    <property type="entry name" value="AB_hydrolase_1"/>
</dbReference>
<dbReference type="PANTHER" id="PTHR43798">
    <property type="entry name" value="MONOACYLGLYCEROL LIPASE"/>
    <property type="match status" value="1"/>
</dbReference>
<evidence type="ECO:0000259" key="2">
    <source>
        <dbReference type="Pfam" id="PF00561"/>
    </source>
</evidence>
<evidence type="ECO:0000313" key="3">
    <source>
        <dbReference type="EMBL" id="GFJ81416.1"/>
    </source>
</evidence>
<feature type="domain" description="AB hydrolase-1" evidence="2">
    <location>
        <begin position="22"/>
        <end position="263"/>
    </location>
</feature>
<dbReference type="AlphaFoldDB" id="A0A6V8KHE1"/>
<evidence type="ECO:0000256" key="1">
    <source>
        <dbReference type="ARBA" id="ARBA00022801"/>
    </source>
</evidence>
<dbReference type="GO" id="GO:0016787">
    <property type="term" value="F:hydrolase activity"/>
    <property type="evidence" value="ECO:0007669"/>
    <property type="project" value="UniProtKB-KW"/>
</dbReference>
<dbReference type="Gene3D" id="3.40.50.1820">
    <property type="entry name" value="alpha/beta hydrolase"/>
    <property type="match status" value="1"/>
</dbReference>
<reference evidence="3 4" key="1">
    <citation type="submission" date="2020-03" db="EMBL/GenBank/DDBJ databases">
        <title>Whole genome shotgun sequence of Phytohabitans houttuyneae NBRC 108639.</title>
        <authorList>
            <person name="Komaki H."/>
            <person name="Tamura T."/>
        </authorList>
    </citation>
    <scope>NUCLEOTIDE SEQUENCE [LARGE SCALE GENOMIC DNA]</scope>
    <source>
        <strain evidence="3 4">NBRC 108639</strain>
    </source>
</reference>
<evidence type="ECO:0000313" key="4">
    <source>
        <dbReference type="Proteomes" id="UP000482800"/>
    </source>
</evidence>
<comment type="caution">
    <text evidence="3">The sequence shown here is derived from an EMBL/GenBank/DDBJ whole genome shotgun (WGS) entry which is preliminary data.</text>
</comment>
<organism evidence="3 4">
    <name type="scientific">Phytohabitans houttuyneae</name>
    <dbReference type="NCBI Taxonomy" id="1076126"/>
    <lineage>
        <taxon>Bacteria</taxon>
        <taxon>Bacillati</taxon>
        <taxon>Actinomycetota</taxon>
        <taxon>Actinomycetes</taxon>
        <taxon>Micromonosporales</taxon>
        <taxon>Micromonosporaceae</taxon>
    </lineage>
</organism>
<accession>A0A6V8KHE1</accession>
<reference evidence="3 4" key="2">
    <citation type="submission" date="2020-03" db="EMBL/GenBank/DDBJ databases">
        <authorList>
            <person name="Ichikawa N."/>
            <person name="Kimura A."/>
            <person name="Kitahashi Y."/>
            <person name="Uohara A."/>
        </authorList>
    </citation>
    <scope>NUCLEOTIDE SEQUENCE [LARGE SCALE GENOMIC DNA]</scope>
    <source>
        <strain evidence="3 4">NBRC 108639</strain>
    </source>
</reference>
<dbReference type="SUPFAM" id="SSF53474">
    <property type="entry name" value="alpha/beta-Hydrolases"/>
    <property type="match status" value="1"/>
</dbReference>
<dbReference type="RefSeq" id="WP_173060573.1">
    <property type="nucleotide sequence ID" value="NZ_BAABGO010000023.1"/>
</dbReference>
<proteinExistence type="predicted"/>
<sequence>MPTVVTGDGTGLRCEDRGEGRPVVFLNNAMMSSAMWDFQVPVLVDRGYRCVTYDRRGCGRSGRPGGGYDYDTLADDLAALVERLDLREVTLVGGAMGAGEAVRYLTRHGDARVRQLVLVSPVTPFLMRTQDNPDGVDLDFFEGDIARMKADRAGWLASLTGPFFGGAGATPDRLFIPPEVARGLVELALTCSPQAAVELYRTMAITDLRADTEKVTVPTLIIHGAADLAAPLDLCGRRTAQLIAGSRLVIYDSAAHGLFATHPGRLNEDLLSFLAS</sequence>
<dbReference type="PRINTS" id="PR00111">
    <property type="entry name" value="ABHYDROLASE"/>
</dbReference>
<protein>
    <submittedName>
        <fullName evidence="3">Arylesterase</fullName>
    </submittedName>
</protein>
<dbReference type="InterPro" id="IPR029058">
    <property type="entry name" value="AB_hydrolase_fold"/>
</dbReference>
<dbReference type="InterPro" id="IPR050266">
    <property type="entry name" value="AB_hydrolase_sf"/>
</dbReference>
<keyword evidence="1" id="KW-0378">Hydrolase</keyword>
<dbReference type="GO" id="GO:0016020">
    <property type="term" value="C:membrane"/>
    <property type="evidence" value="ECO:0007669"/>
    <property type="project" value="TreeGrafter"/>
</dbReference>
<dbReference type="PANTHER" id="PTHR43798:SF31">
    <property type="entry name" value="AB HYDROLASE SUPERFAMILY PROTEIN YCLE"/>
    <property type="match status" value="1"/>
</dbReference>